<dbReference type="GO" id="GO:0003677">
    <property type="term" value="F:DNA binding"/>
    <property type="evidence" value="ECO:0007669"/>
    <property type="project" value="InterPro"/>
</dbReference>
<accession>A0A2S7L242</accession>
<gene>
    <name evidence="3" type="ORF">BST83_01080</name>
</gene>
<keyword evidence="4" id="KW-1185">Reference proteome</keyword>
<evidence type="ECO:0000313" key="3">
    <source>
        <dbReference type="EMBL" id="PQB08975.1"/>
    </source>
</evidence>
<reference evidence="3 4" key="1">
    <citation type="submission" date="2016-11" db="EMBL/GenBank/DDBJ databases">
        <title>Trade-off between light-utilization and light-protection in marine flavobacteria.</title>
        <authorList>
            <person name="Kumagai Y."/>
        </authorList>
    </citation>
    <scope>NUCLEOTIDE SEQUENCE [LARGE SCALE GENOMIC DNA]</scope>
    <source>
        <strain evidence="3 4">ATCC 700397</strain>
    </source>
</reference>
<name>A0A2S7L242_9FLAO</name>
<dbReference type="PROSITE" id="PS51898">
    <property type="entry name" value="TYR_RECOMBINASE"/>
    <property type="match status" value="1"/>
</dbReference>
<proteinExistence type="predicted"/>
<dbReference type="GO" id="GO:0015074">
    <property type="term" value="P:DNA integration"/>
    <property type="evidence" value="ECO:0007669"/>
    <property type="project" value="InterPro"/>
</dbReference>
<organism evidence="3 4">
    <name type="scientific">Polaribacter filamentus</name>
    <dbReference type="NCBI Taxonomy" id="53483"/>
    <lineage>
        <taxon>Bacteria</taxon>
        <taxon>Pseudomonadati</taxon>
        <taxon>Bacteroidota</taxon>
        <taxon>Flavobacteriia</taxon>
        <taxon>Flavobacteriales</taxon>
        <taxon>Flavobacteriaceae</taxon>
    </lineage>
</organism>
<evidence type="ECO:0000259" key="2">
    <source>
        <dbReference type="PROSITE" id="PS51898"/>
    </source>
</evidence>
<dbReference type="AlphaFoldDB" id="A0A2S7L242"/>
<dbReference type="InterPro" id="IPR002104">
    <property type="entry name" value="Integrase_catalytic"/>
</dbReference>
<evidence type="ECO:0000256" key="1">
    <source>
        <dbReference type="ARBA" id="ARBA00023172"/>
    </source>
</evidence>
<keyword evidence="1" id="KW-0233">DNA recombination</keyword>
<dbReference type="Pfam" id="PF00589">
    <property type="entry name" value="Phage_integrase"/>
    <property type="match status" value="1"/>
</dbReference>
<dbReference type="Gene3D" id="1.10.443.10">
    <property type="entry name" value="Intergrase catalytic core"/>
    <property type="match status" value="1"/>
</dbReference>
<sequence>MARHTFGTTVTLTNGVPIETVSELLGHSRISTTQIYAKVIERKVSEDMALLRKIIIEGQLKKTKVDIS</sequence>
<comment type="caution">
    <text evidence="3">The sequence shown here is derived from an EMBL/GenBank/DDBJ whole genome shotgun (WGS) entry which is preliminary data.</text>
</comment>
<dbReference type="InterPro" id="IPR013762">
    <property type="entry name" value="Integrase-like_cat_sf"/>
</dbReference>
<dbReference type="GO" id="GO:0006310">
    <property type="term" value="P:DNA recombination"/>
    <property type="evidence" value="ECO:0007669"/>
    <property type="project" value="UniProtKB-KW"/>
</dbReference>
<evidence type="ECO:0000313" key="4">
    <source>
        <dbReference type="Proteomes" id="UP000239522"/>
    </source>
</evidence>
<dbReference type="SUPFAM" id="SSF56349">
    <property type="entry name" value="DNA breaking-rejoining enzymes"/>
    <property type="match status" value="1"/>
</dbReference>
<protein>
    <recommendedName>
        <fullName evidence="2">Tyr recombinase domain-containing protein</fullName>
    </recommendedName>
</protein>
<dbReference type="EMBL" id="MQUA01000004">
    <property type="protein sequence ID" value="PQB08975.1"/>
    <property type="molecule type" value="Genomic_DNA"/>
</dbReference>
<dbReference type="InterPro" id="IPR011010">
    <property type="entry name" value="DNA_brk_join_enz"/>
</dbReference>
<feature type="domain" description="Tyr recombinase" evidence="2">
    <location>
        <begin position="1"/>
        <end position="49"/>
    </location>
</feature>
<dbReference type="Proteomes" id="UP000239522">
    <property type="component" value="Unassembled WGS sequence"/>
</dbReference>